<dbReference type="OrthoDB" id="10391038at2759"/>
<dbReference type="AlphaFoldDB" id="A0A1L9V0Y4"/>
<name>A0A1L9V0Y4_ASPBC</name>
<gene>
    <name evidence="1" type="ORF">ASPBRDRAFT_50481</name>
</gene>
<dbReference type="Proteomes" id="UP000184499">
    <property type="component" value="Unassembled WGS sequence"/>
</dbReference>
<proteinExistence type="predicted"/>
<sequence>MPPGGEKQSHAMCECLALTTFTVARQPTMPTLVWCAFEKSSRRGLGVYNTGDDGFRLRLADFSFLYRPMTVEVIWHKEEDFYLQIGARWAFVLVVTRKADIKLSTPSKYSNTTHLWLFLASRSLPSIKTEQPFNNRARSHMMAMTFPGAAYLEYALSRVHNQ</sequence>
<dbReference type="EMBL" id="KV878679">
    <property type="protein sequence ID" value="OJJ77625.1"/>
    <property type="molecule type" value="Genomic_DNA"/>
</dbReference>
<evidence type="ECO:0000313" key="2">
    <source>
        <dbReference type="Proteomes" id="UP000184499"/>
    </source>
</evidence>
<dbReference type="RefSeq" id="XP_067484872.1">
    <property type="nucleotide sequence ID" value="XM_067626551.1"/>
</dbReference>
<dbReference type="VEuPathDB" id="FungiDB:ASPBRDRAFT_50481"/>
<reference evidence="2" key="1">
    <citation type="journal article" date="2017" name="Genome Biol.">
        <title>Comparative genomics reveals high biological diversity and specific adaptations in the industrially and medically important fungal genus Aspergillus.</title>
        <authorList>
            <person name="de Vries R.P."/>
            <person name="Riley R."/>
            <person name="Wiebenga A."/>
            <person name="Aguilar-Osorio G."/>
            <person name="Amillis S."/>
            <person name="Uchima C.A."/>
            <person name="Anderluh G."/>
            <person name="Asadollahi M."/>
            <person name="Askin M."/>
            <person name="Barry K."/>
            <person name="Battaglia E."/>
            <person name="Bayram O."/>
            <person name="Benocci T."/>
            <person name="Braus-Stromeyer S.A."/>
            <person name="Caldana C."/>
            <person name="Canovas D."/>
            <person name="Cerqueira G.C."/>
            <person name="Chen F."/>
            <person name="Chen W."/>
            <person name="Choi C."/>
            <person name="Clum A."/>
            <person name="Dos Santos R.A."/>
            <person name="Damasio A.R."/>
            <person name="Diallinas G."/>
            <person name="Emri T."/>
            <person name="Fekete E."/>
            <person name="Flipphi M."/>
            <person name="Freyberg S."/>
            <person name="Gallo A."/>
            <person name="Gournas C."/>
            <person name="Habgood R."/>
            <person name="Hainaut M."/>
            <person name="Harispe M.L."/>
            <person name="Henrissat B."/>
            <person name="Hilden K.S."/>
            <person name="Hope R."/>
            <person name="Hossain A."/>
            <person name="Karabika E."/>
            <person name="Karaffa L."/>
            <person name="Karanyi Z."/>
            <person name="Krasevec N."/>
            <person name="Kuo A."/>
            <person name="Kusch H."/>
            <person name="LaButti K."/>
            <person name="Lagendijk E.L."/>
            <person name="Lapidus A."/>
            <person name="Levasseur A."/>
            <person name="Lindquist E."/>
            <person name="Lipzen A."/>
            <person name="Logrieco A.F."/>
            <person name="MacCabe A."/>
            <person name="Maekelae M.R."/>
            <person name="Malavazi I."/>
            <person name="Melin P."/>
            <person name="Meyer V."/>
            <person name="Mielnichuk N."/>
            <person name="Miskei M."/>
            <person name="Molnar A.P."/>
            <person name="Mule G."/>
            <person name="Ngan C.Y."/>
            <person name="Orejas M."/>
            <person name="Orosz E."/>
            <person name="Ouedraogo J.P."/>
            <person name="Overkamp K.M."/>
            <person name="Park H.-S."/>
            <person name="Perrone G."/>
            <person name="Piumi F."/>
            <person name="Punt P.J."/>
            <person name="Ram A.F."/>
            <person name="Ramon A."/>
            <person name="Rauscher S."/>
            <person name="Record E."/>
            <person name="Riano-Pachon D.M."/>
            <person name="Robert V."/>
            <person name="Roehrig J."/>
            <person name="Ruller R."/>
            <person name="Salamov A."/>
            <person name="Salih N.S."/>
            <person name="Samson R.A."/>
            <person name="Sandor E."/>
            <person name="Sanguinetti M."/>
            <person name="Schuetze T."/>
            <person name="Sepcic K."/>
            <person name="Shelest E."/>
            <person name="Sherlock G."/>
            <person name="Sophianopoulou V."/>
            <person name="Squina F.M."/>
            <person name="Sun H."/>
            <person name="Susca A."/>
            <person name="Todd R.B."/>
            <person name="Tsang A."/>
            <person name="Unkles S.E."/>
            <person name="van de Wiele N."/>
            <person name="van Rossen-Uffink D."/>
            <person name="Oliveira J.V."/>
            <person name="Vesth T.C."/>
            <person name="Visser J."/>
            <person name="Yu J.-H."/>
            <person name="Zhou M."/>
            <person name="Andersen M.R."/>
            <person name="Archer D.B."/>
            <person name="Baker S.E."/>
            <person name="Benoit I."/>
            <person name="Brakhage A.A."/>
            <person name="Braus G.H."/>
            <person name="Fischer R."/>
            <person name="Frisvad J.C."/>
            <person name="Goldman G.H."/>
            <person name="Houbraken J."/>
            <person name="Oakley B."/>
            <person name="Pocsi I."/>
            <person name="Scazzocchio C."/>
            <person name="Seiboth B."/>
            <person name="vanKuyk P.A."/>
            <person name="Wortman J."/>
            <person name="Dyer P.S."/>
            <person name="Grigoriev I.V."/>
        </authorList>
    </citation>
    <scope>NUCLEOTIDE SEQUENCE [LARGE SCALE GENOMIC DNA]</scope>
    <source>
        <strain evidence="2">CBS 101740 / IMI 381727 / IBT 21946</strain>
    </source>
</reference>
<keyword evidence="2" id="KW-1185">Reference proteome</keyword>
<protein>
    <submittedName>
        <fullName evidence="1">Uncharacterized protein</fullName>
    </submittedName>
</protein>
<dbReference type="GeneID" id="93579039"/>
<evidence type="ECO:0000313" key="1">
    <source>
        <dbReference type="EMBL" id="OJJ77625.1"/>
    </source>
</evidence>
<accession>A0A1L9V0Y4</accession>
<organism evidence="1 2">
    <name type="scientific">Aspergillus brasiliensis (strain CBS 101740 / IMI 381727 / IBT 21946)</name>
    <dbReference type="NCBI Taxonomy" id="767769"/>
    <lineage>
        <taxon>Eukaryota</taxon>
        <taxon>Fungi</taxon>
        <taxon>Dikarya</taxon>
        <taxon>Ascomycota</taxon>
        <taxon>Pezizomycotina</taxon>
        <taxon>Eurotiomycetes</taxon>
        <taxon>Eurotiomycetidae</taxon>
        <taxon>Eurotiales</taxon>
        <taxon>Aspergillaceae</taxon>
        <taxon>Aspergillus</taxon>
        <taxon>Aspergillus subgen. Circumdati</taxon>
    </lineage>
</organism>